<sequence>MIDSAHHLSPCHVCFPALTIALAISRSQAIHSQSTSAGFALALAGGMRACNRGARRSTPTRF</sequence>
<protein>
    <submittedName>
        <fullName evidence="1">Uncharacterized protein</fullName>
    </submittedName>
</protein>
<dbReference type="AlphaFoldDB" id="A2CD05"/>
<dbReference type="KEGG" id="pmf:P9303_26351"/>
<dbReference type="HOGENOM" id="CLU_2900607_0_0_3"/>
<dbReference type="EMBL" id="CP000554">
    <property type="protein sequence ID" value="ABM79365.1"/>
    <property type="molecule type" value="Genomic_DNA"/>
</dbReference>
<organism evidence="1 2">
    <name type="scientific">Prochlorococcus marinus (strain MIT 9303)</name>
    <dbReference type="NCBI Taxonomy" id="59922"/>
    <lineage>
        <taxon>Bacteria</taxon>
        <taxon>Bacillati</taxon>
        <taxon>Cyanobacteriota</taxon>
        <taxon>Cyanophyceae</taxon>
        <taxon>Synechococcales</taxon>
        <taxon>Prochlorococcaceae</taxon>
        <taxon>Prochlorococcus</taxon>
    </lineage>
</organism>
<dbReference type="STRING" id="59922.P9303_26351"/>
<accession>A2CD05</accession>
<name>A2CD05_PROM3</name>
<dbReference type="Proteomes" id="UP000002274">
    <property type="component" value="Chromosome"/>
</dbReference>
<evidence type="ECO:0000313" key="2">
    <source>
        <dbReference type="Proteomes" id="UP000002274"/>
    </source>
</evidence>
<evidence type="ECO:0000313" key="1">
    <source>
        <dbReference type="EMBL" id="ABM79365.1"/>
    </source>
</evidence>
<gene>
    <name evidence="1" type="ordered locus">P9303_26351</name>
</gene>
<reference evidence="1 2" key="1">
    <citation type="journal article" date="2007" name="PLoS Genet.">
        <title>Patterns and implications of gene gain and loss in the evolution of Prochlorococcus.</title>
        <authorList>
            <person name="Kettler G.C."/>
            <person name="Martiny A.C."/>
            <person name="Huang K."/>
            <person name="Zucker J."/>
            <person name="Coleman M.L."/>
            <person name="Rodrigue S."/>
            <person name="Chen F."/>
            <person name="Lapidus A."/>
            <person name="Ferriera S."/>
            <person name="Johnson J."/>
            <person name="Steglich C."/>
            <person name="Church G.M."/>
            <person name="Richardson P."/>
            <person name="Chisholm S.W."/>
        </authorList>
    </citation>
    <scope>NUCLEOTIDE SEQUENCE [LARGE SCALE GENOMIC DNA]</scope>
    <source>
        <strain evidence="1 2">MIT 9303</strain>
    </source>
</reference>
<proteinExistence type="predicted"/>